<dbReference type="AlphaFoldDB" id="A0A512CHC3"/>
<sequence length="168" mass="19998">MLQKTSEYAIYAHQKVNHKYGDNDYAYHLKMVYEVAEKFSYLVAESERENVYCGCWVHDIIEDARETYNDVLQNTNETIADLAFALTNEKGKNRNERANDKYYQEMHEIPNAIFVKFCDRIANITHSKSQGSNMYEKYKKENANFIQKTYRPELEDMIRHIDELLENE</sequence>
<protein>
    <recommendedName>
        <fullName evidence="3">Phosphohydrolase</fullName>
    </recommendedName>
</protein>
<reference evidence="1 2" key="1">
    <citation type="submission" date="2019-07" db="EMBL/GenBank/DDBJ databases">
        <title>Whole genome shotgun sequence of Cyclobacterium qasimii NBRC 106168.</title>
        <authorList>
            <person name="Hosoyama A."/>
            <person name="Uohara A."/>
            <person name="Ohji S."/>
            <person name="Ichikawa N."/>
        </authorList>
    </citation>
    <scope>NUCLEOTIDE SEQUENCE [LARGE SCALE GENOMIC DNA]</scope>
    <source>
        <strain evidence="1 2">NBRC 106168</strain>
    </source>
</reference>
<dbReference type="InterPro" id="IPR052194">
    <property type="entry name" value="MESH1"/>
</dbReference>
<dbReference type="Gene3D" id="1.10.3210.10">
    <property type="entry name" value="Hypothetical protein af1432"/>
    <property type="match status" value="1"/>
</dbReference>
<accession>A0A512CHC3</accession>
<comment type="caution">
    <text evidence="1">The sequence shown here is derived from an EMBL/GenBank/DDBJ whole genome shotgun (WGS) entry which is preliminary data.</text>
</comment>
<evidence type="ECO:0000313" key="1">
    <source>
        <dbReference type="EMBL" id="GEO23450.1"/>
    </source>
</evidence>
<evidence type="ECO:0008006" key="3">
    <source>
        <dbReference type="Google" id="ProtNLM"/>
    </source>
</evidence>
<dbReference type="PANTHER" id="PTHR46246:SF1">
    <property type="entry name" value="GUANOSINE-3',5'-BIS(DIPHOSPHATE) 3'-PYROPHOSPHOHYDROLASE MESH1"/>
    <property type="match status" value="1"/>
</dbReference>
<evidence type="ECO:0000313" key="2">
    <source>
        <dbReference type="Proteomes" id="UP000321301"/>
    </source>
</evidence>
<dbReference type="GO" id="GO:0008893">
    <property type="term" value="F:guanosine-3',5'-bis(diphosphate) 3'-diphosphatase activity"/>
    <property type="evidence" value="ECO:0007669"/>
    <property type="project" value="TreeGrafter"/>
</dbReference>
<dbReference type="PANTHER" id="PTHR46246">
    <property type="entry name" value="GUANOSINE-3',5'-BIS(DIPHOSPHATE) 3'-PYROPHOSPHOHYDROLASE MESH1"/>
    <property type="match status" value="1"/>
</dbReference>
<dbReference type="RefSeq" id="WP_040417121.1">
    <property type="nucleotide sequence ID" value="NZ_BJYV01000023.1"/>
</dbReference>
<dbReference type="SUPFAM" id="SSF109604">
    <property type="entry name" value="HD-domain/PDEase-like"/>
    <property type="match status" value="1"/>
</dbReference>
<gene>
    <name evidence="1" type="ORF">CQA01_39840</name>
</gene>
<name>A0A512CHC3_9BACT</name>
<dbReference type="EMBL" id="BJYV01000023">
    <property type="protein sequence ID" value="GEO23450.1"/>
    <property type="molecule type" value="Genomic_DNA"/>
</dbReference>
<proteinExistence type="predicted"/>
<dbReference type="Proteomes" id="UP000321301">
    <property type="component" value="Unassembled WGS sequence"/>
</dbReference>
<organism evidence="1 2">
    <name type="scientific">Cyclobacterium qasimii</name>
    <dbReference type="NCBI Taxonomy" id="1350429"/>
    <lineage>
        <taxon>Bacteria</taxon>
        <taxon>Pseudomonadati</taxon>
        <taxon>Bacteroidota</taxon>
        <taxon>Cytophagia</taxon>
        <taxon>Cytophagales</taxon>
        <taxon>Cyclobacteriaceae</taxon>
        <taxon>Cyclobacterium</taxon>
    </lineage>
</organism>
<keyword evidence="2" id="KW-1185">Reference proteome</keyword>